<protein>
    <submittedName>
        <fullName evidence="3">8-oxoguanine deaminase</fullName>
        <ecNumber evidence="3">3.5.4.32</ecNumber>
    </submittedName>
</protein>
<dbReference type="InterPro" id="IPR011059">
    <property type="entry name" value="Metal-dep_hydrolase_composite"/>
</dbReference>
<accession>A0A150H602</accession>
<comment type="caution">
    <text evidence="3">The sequence shown here is derived from an EMBL/GenBank/DDBJ whole genome shotgun (WGS) entry which is preliminary data.</text>
</comment>
<proteinExistence type="predicted"/>
<dbReference type="NCBIfam" id="NF006681">
    <property type="entry name" value="PRK09229.1-2"/>
    <property type="match status" value="1"/>
</dbReference>
<evidence type="ECO:0000256" key="1">
    <source>
        <dbReference type="ARBA" id="ARBA00022801"/>
    </source>
</evidence>
<dbReference type="PANTHER" id="PTHR43794">
    <property type="entry name" value="AMINOHYDROLASE SSNA-RELATED"/>
    <property type="match status" value="1"/>
</dbReference>
<name>A0A150H602_9MICO</name>
<dbReference type="EC" id="3.5.4.32" evidence="3"/>
<sequence length="433" mass="45977">MNIWCDRVVDADGVRERVRFTHAGGLVAAVETDVAPRGDDVVLGTVIPGVANAHSHAFHRVLRGRTHAHGGDFWRWRESMYAAAARLDPESYFELARAVFAEMVTSGYTAVGEFHYVHHRQDGTPYPHEMERAVAAAAESVGIRLTLLDTAYLTGGIDRPLAPKQERFSDGSAGAYLDRWHELRDRVGHGARLGAAVHSVRAVPRDAIAQIAAGLTADVPLHVHLSEQPQENADCVAAYGLTPTELLSEAGVLSARATAVHATHLTGGDIALLGEAGASIVMCPTTEADLGDGIGPARELLSAGARLAIGSDQNAVVDPFLETRGLEMHERLAHGARGRFAPAEILRAATADGYRSLGWQVAPLQPGGPCDLVEIDAASARTLGSHPTELMLTATAADARRVIVGGHTVASRGRLADGTSPAQLLHDALRRFP</sequence>
<dbReference type="Proteomes" id="UP000075357">
    <property type="component" value="Unassembled WGS sequence"/>
</dbReference>
<dbReference type="PATRIC" id="fig|36807.3.peg.2769"/>
<dbReference type="SUPFAM" id="SSF51556">
    <property type="entry name" value="Metallo-dependent hydrolases"/>
    <property type="match status" value="1"/>
</dbReference>
<dbReference type="Pfam" id="PF01979">
    <property type="entry name" value="Amidohydro_1"/>
    <property type="match status" value="1"/>
</dbReference>
<dbReference type="RefSeq" id="WP_061683776.1">
    <property type="nucleotide sequence ID" value="NZ_LRAD01000057.1"/>
</dbReference>
<reference evidence="3 4" key="1">
    <citation type="submission" date="2016-01" db="EMBL/GenBank/DDBJ databases">
        <title>Draft genome sequences of Microbacterium laevaniformans LCDC 91-0039 and the type strain of Microbacterium hominis LCDC 84-209.</title>
        <authorList>
            <person name="Bernier A.-M."/>
            <person name="Bernard K."/>
        </authorList>
    </citation>
    <scope>NUCLEOTIDE SEQUENCE [LARGE SCALE GENOMIC DNA]</scope>
    <source>
        <strain evidence="3 4">LCDC 91-0039</strain>
    </source>
</reference>
<keyword evidence="4" id="KW-1185">Reference proteome</keyword>
<dbReference type="InterPro" id="IPR032466">
    <property type="entry name" value="Metal_Hydrolase"/>
</dbReference>
<organism evidence="3 4">
    <name type="scientific">Microbacterium laevaniformans</name>
    <dbReference type="NCBI Taxonomy" id="36807"/>
    <lineage>
        <taxon>Bacteria</taxon>
        <taxon>Bacillati</taxon>
        <taxon>Actinomycetota</taxon>
        <taxon>Actinomycetes</taxon>
        <taxon>Micrococcales</taxon>
        <taxon>Microbacteriaceae</taxon>
        <taxon>Microbacterium</taxon>
    </lineage>
</organism>
<evidence type="ECO:0000313" key="3">
    <source>
        <dbReference type="EMBL" id="KXZ57532.1"/>
    </source>
</evidence>
<dbReference type="AlphaFoldDB" id="A0A150H602"/>
<dbReference type="Gene3D" id="2.30.40.10">
    <property type="entry name" value="Urease, subunit C, domain 1"/>
    <property type="match status" value="1"/>
</dbReference>
<dbReference type="PANTHER" id="PTHR43794:SF11">
    <property type="entry name" value="AMIDOHYDROLASE-RELATED DOMAIN-CONTAINING PROTEIN"/>
    <property type="match status" value="1"/>
</dbReference>
<dbReference type="InterPro" id="IPR006680">
    <property type="entry name" value="Amidohydro-rel"/>
</dbReference>
<dbReference type="GO" id="GO:0102127">
    <property type="term" value="F:8-oxoguanine deaminase activity"/>
    <property type="evidence" value="ECO:0007669"/>
    <property type="project" value="UniProtKB-EC"/>
</dbReference>
<evidence type="ECO:0000313" key="4">
    <source>
        <dbReference type="Proteomes" id="UP000075357"/>
    </source>
</evidence>
<dbReference type="STRING" id="36807.Mlaev_02719"/>
<gene>
    <name evidence="3" type="ORF">Mlaev_02719</name>
</gene>
<dbReference type="Gene3D" id="3.20.20.140">
    <property type="entry name" value="Metal-dependent hydrolases"/>
    <property type="match status" value="1"/>
</dbReference>
<evidence type="ECO:0000259" key="2">
    <source>
        <dbReference type="Pfam" id="PF01979"/>
    </source>
</evidence>
<dbReference type="InterPro" id="IPR050287">
    <property type="entry name" value="MTA/SAH_deaminase"/>
</dbReference>
<dbReference type="EMBL" id="LRAD01000057">
    <property type="protein sequence ID" value="KXZ57532.1"/>
    <property type="molecule type" value="Genomic_DNA"/>
</dbReference>
<dbReference type="SUPFAM" id="SSF51338">
    <property type="entry name" value="Composite domain of metallo-dependent hydrolases"/>
    <property type="match status" value="1"/>
</dbReference>
<keyword evidence="1 3" id="KW-0378">Hydrolase</keyword>
<feature type="domain" description="Amidohydrolase-related" evidence="2">
    <location>
        <begin position="45"/>
        <end position="409"/>
    </location>
</feature>